<dbReference type="Gene3D" id="3.40.50.410">
    <property type="entry name" value="von Willebrand factor, type A domain"/>
    <property type="match status" value="1"/>
</dbReference>
<gene>
    <name evidence="3" type="ORF">MGAL_10B009967</name>
</gene>
<dbReference type="PRINTS" id="PR00453">
    <property type="entry name" value="VWFADOMAIN"/>
</dbReference>
<dbReference type="SMART" id="SM00327">
    <property type="entry name" value="VWA"/>
    <property type="match status" value="1"/>
</dbReference>
<accession>A0A8B6CT77</accession>
<dbReference type="OrthoDB" id="6081966at2759"/>
<dbReference type="PROSITE" id="PS50234">
    <property type="entry name" value="VWFA"/>
    <property type="match status" value="1"/>
</dbReference>
<evidence type="ECO:0008006" key="5">
    <source>
        <dbReference type="Google" id="ProtNLM"/>
    </source>
</evidence>
<dbReference type="Pfam" id="PF01607">
    <property type="entry name" value="CBM_14"/>
    <property type="match status" value="1"/>
</dbReference>
<dbReference type="Gene3D" id="2.170.140.10">
    <property type="entry name" value="Chitin binding domain"/>
    <property type="match status" value="1"/>
</dbReference>
<dbReference type="InterPro" id="IPR002557">
    <property type="entry name" value="Chitin-bd_dom"/>
</dbReference>
<dbReference type="GO" id="GO:0008061">
    <property type="term" value="F:chitin binding"/>
    <property type="evidence" value="ECO:0007669"/>
    <property type="project" value="InterPro"/>
</dbReference>
<evidence type="ECO:0000313" key="4">
    <source>
        <dbReference type="Proteomes" id="UP000596742"/>
    </source>
</evidence>
<evidence type="ECO:0000259" key="1">
    <source>
        <dbReference type="PROSITE" id="PS50234"/>
    </source>
</evidence>
<comment type="caution">
    <text evidence="3">The sequence shown here is derived from an EMBL/GenBank/DDBJ whole genome shotgun (WGS) entry which is preliminary data.</text>
</comment>
<dbReference type="GO" id="GO:0005576">
    <property type="term" value="C:extracellular region"/>
    <property type="evidence" value="ECO:0007669"/>
    <property type="project" value="InterPro"/>
</dbReference>
<evidence type="ECO:0000259" key="2">
    <source>
        <dbReference type="PROSITE" id="PS50940"/>
    </source>
</evidence>
<dbReference type="Pfam" id="PF00092">
    <property type="entry name" value="VWA"/>
    <property type="match status" value="1"/>
</dbReference>
<evidence type="ECO:0000313" key="3">
    <source>
        <dbReference type="EMBL" id="VDI08959.1"/>
    </source>
</evidence>
<dbReference type="InterPro" id="IPR036465">
    <property type="entry name" value="vWFA_dom_sf"/>
</dbReference>
<name>A0A8B6CT77_MYTGA</name>
<dbReference type="AlphaFoldDB" id="A0A8B6CT77"/>
<dbReference type="InterPro" id="IPR050525">
    <property type="entry name" value="ECM_Assembly_Org"/>
</dbReference>
<reference evidence="3" key="1">
    <citation type="submission" date="2018-11" db="EMBL/GenBank/DDBJ databases">
        <authorList>
            <person name="Alioto T."/>
            <person name="Alioto T."/>
        </authorList>
    </citation>
    <scope>NUCLEOTIDE SEQUENCE</scope>
</reference>
<feature type="domain" description="Chitin-binding type-2" evidence="2">
    <location>
        <begin position="257"/>
        <end position="317"/>
    </location>
</feature>
<dbReference type="Proteomes" id="UP000596742">
    <property type="component" value="Unassembled WGS sequence"/>
</dbReference>
<dbReference type="PROSITE" id="PS50940">
    <property type="entry name" value="CHIT_BIND_II"/>
    <property type="match status" value="1"/>
</dbReference>
<dbReference type="EMBL" id="UYJE01002242">
    <property type="protein sequence ID" value="VDI08959.1"/>
    <property type="molecule type" value="Genomic_DNA"/>
</dbReference>
<proteinExistence type="predicted"/>
<dbReference type="InterPro" id="IPR036508">
    <property type="entry name" value="Chitin-bd_dom_sf"/>
</dbReference>
<organism evidence="3 4">
    <name type="scientific">Mytilus galloprovincialis</name>
    <name type="common">Mediterranean mussel</name>
    <dbReference type="NCBI Taxonomy" id="29158"/>
    <lineage>
        <taxon>Eukaryota</taxon>
        <taxon>Metazoa</taxon>
        <taxon>Spiralia</taxon>
        <taxon>Lophotrochozoa</taxon>
        <taxon>Mollusca</taxon>
        <taxon>Bivalvia</taxon>
        <taxon>Autobranchia</taxon>
        <taxon>Pteriomorphia</taxon>
        <taxon>Mytilida</taxon>
        <taxon>Mytiloidea</taxon>
        <taxon>Mytilidae</taxon>
        <taxon>Mytilinae</taxon>
        <taxon>Mytilus</taxon>
    </lineage>
</organism>
<feature type="domain" description="VWFA" evidence="1">
    <location>
        <begin position="32"/>
        <end position="203"/>
    </location>
</feature>
<keyword evidence="4" id="KW-1185">Reference proteome</keyword>
<dbReference type="PANTHER" id="PTHR24020">
    <property type="entry name" value="COLLAGEN ALPHA"/>
    <property type="match status" value="1"/>
</dbReference>
<dbReference type="CDD" id="cd01450">
    <property type="entry name" value="vWFA_subfamily_ECM"/>
    <property type="match status" value="1"/>
</dbReference>
<dbReference type="InterPro" id="IPR002035">
    <property type="entry name" value="VWF_A"/>
</dbReference>
<dbReference type="PANTHER" id="PTHR24020:SF87">
    <property type="entry name" value="COLLAGEN ALPHA-1(VI) CHAIN-LIKE"/>
    <property type="match status" value="1"/>
</dbReference>
<dbReference type="SUPFAM" id="SSF53300">
    <property type="entry name" value="vWA-like"/>
    <property type="match status" value="1"/>
</dbReference>
<sequence>MESKKTLHLFMMHLLFDEINVVPPTNCKNELDLVFLLDGSQSVTKPNFDLVKNYTVNLISRFEIHPTHTRVGIVEFGTFIGTKIELGQYDTLDALSAAILSIQMSNYGTSTHKAIKLMRGMFSRSPRPGSTKVAVCITDGLSVSPNYTKIESMAAHEEGIHMFALGIGQHVFKTELVFIASQMDYVKEVPDYSALPTNLAAEICNLNFETTTATYKSTTPKDLGAVNISTTTATSTTNSVINGGTVSTSTTSNNVINDGSVDVNRQFLPHPTDCDKYIETEDAAGILVFHERYCPFGQFYNENALTCVQPKHSTCKLDLCRDKLTAPMKNNCRGYWVCLNGDITGVCCPLGTGYSDGSGCKLGACNSECPPTVNNNSTLQVCSLKPVANDPTLYLEHVTGHGTITRQCAPGTAFEQSSCSCSALVQIDNSNNNKNQTIDATTTPKTLSCTTNLYLTFDKSTDDPSGMKDRSGMSTPLSCHNINITDTPDGKALFGYQDCFIYLWRFASIDFRNLVIEFQFAPLIINSDTNFQSVLTNCYPSPTCDPSFALLIDRSKSLIGIRLLVNSVNDIEMTVSEWISYKVEQTNAVQVHVNLHDVVFEVNKISKIIHLDGSIFKRQSGFAFGLGGPYDSFEGYLDEDSRALIWTMMEECSYPFGSDSP</sequence>
<protein>
    <recommendedName>
        <fullName evidence="5">VWFA domain-containing protein</fullName>
    </recommendedName>
</protein>
<dbReference type="SMART" id="SM00494">
    <property type="entry name" value="ChtBD2"/>
    <property type="match status" value="2"/>
</dbReference>
<dbReference type="SUPFAM" id="SSF57625">
    <property type="entry name" value="Invertebrate chitin-binding proteins"/>
    <property type="match status" value="1"/>
</dbReference>